<keyword evidence="2" id="KW-1185">Reference proteome</keyword>
<protein>
    <submittedName>
        <fullName evidence="1">Uncharacterized protein</fullName>
    </submittedName>
</protein>
<gene>
    <name evidence="1" type="ORF">WMO75_14220</name>
</gene>
<evidence type="ECO:0000313" key="2">
    <source>
        <dbReference type="Proteomes" id="UP001446032"/>
    </source>
</evidence>
<proteinExistence type="predicted"/>
<dbReference type="EMBL" id="JBBMEI010000054">
    <property type="protein sequence ID" value="MEQ2359455.1"/>
    <property type="molecule type" value="Genomic_DNA"/>
</dbReference>
<comment type="caution">
    <text evidence="1">The sequence shown here is derived from an EMBL/GenBank/DDBJ whole genome shotgun (WGS) entry which is preliminary data.</text>
</comment>
<reference evidence="1 2" key="1">
    <citation type="submission" date="2024-03" db="EMBL/GenBank/DDBJ databases">
        <title>Human intestinal bacterial collection.</title>
        <authorList>
            <person name="Pauvert C."/>
            <person name="Hitch T.C.A."/>
            <person name="Clavel T."/>
        </authorList>
    </citation>
    <scope>NUCLEOTIDE SEQUENCE [LARGE SCALE GENOMIC DNA]</scope>
    <source>
        <strain evidence="1 2">CLA-AA-H95</strain>
    </source>
</reference>
<organism evidence="1 2">
    <name type="scientific">Blautia intestinihominis</name>
    <dbReference type="NCBI Taxonomy" id="3133152"/>
    <lineage>
        <taxon>Bacteria</taxon>
        <taxon>Bacillati</taxon>
        <taxon>Bacillota</taxon>
        <taxon>Clostridia</taxon>
        <taxon>Lachnospirales</taxon>
        <taxon>Lachnospiraceae</taxon>
        <taxon>Blautia</taxon>
    </lineage>
</organism>
<dbReference type="Proteomes" id="UP001446032">
    <property type="component" value="Unassembled WGS sequence"/>
</dbReference>
<accession>A0ABV1AMM2</accession>
<sequence length="156" mass="17811">MVGIILAYKQVNKLSPGGWSRGLFLSAREENAAKKELEHLGFVEVVYMAKHEFGIMLDAPKKGKHYDEYEPWKYTCISVDDDDLANIVERLSTIDFYWHTLSAKGKGLAYYGITLIPPDSLKAFIDVIADISELNELKKLLEQALDKNKWMIHYGI</sequence>
<dbReference type="RefSeq" id="WP_227222033.1">
    <property type="nucleotide sequence ID" value="NZ_JBBMEI010000054.1"/>
</dbReference>
<evidence type="ECO:0000313" key="1">
    <source>
        <dbReference type="EMBL" id="MEQ2359455.1"/>
    </source>
</evidence>
<name>A0ABV1AMM2_9FIRM</name>